<dbReference type="Gene3D" id="3.40.50.150">
    <property type="entry name" value="Vaccinia Virus protein VP39"/>
    <property type="match status" value="1"/>
</dbReference>
<accession>A0A1F4SWC5</accession>
<dbReference type="AlphaFoldDB" id="A0A1F4SWC5"/>
<sequence length="364" mass="41569">MSLSASAVSKSASTLYHLSISEKINFKFESPLYNAKTIYYRQKPLFAYLIQGNNLTIYPLIKAADVNKETYWPIKVALEKLGIENPHSVGTYMVRLIFENNQGRFIADEEHHYRYFEQTMREFVFQFHRYGESVNGGTSSPIPTDPYEEGYSHIQLFSAIYYAEVDVMRRVVKKNGSIMDIGCGHGEAPLLFAQSFPLSTVIGTDLMGQRFQCAGGSFQHLNSSLNKVRFAEHDFLEGRLDDAQTSAAKDQIYGETRVNTEPLCRLIQTQTGEPMVDAITINHVLEHIDLPTASLILELLKHTRSLLCISLPREKRLNTTSGHKRLYNEYYFEKELWPDIERVGTNFEPVYDYTGLGVFALKSR</sequence>
<comment type="caution">
    <text evidence="1">The sequence shown here is derived from an EMBL/GenBank/DDBJ whole genome shotgun (WGS) entry which is preliminary data.</text>
</comment>
<gene>
    <name evidence="1" type="ORF">A2310_04650</name>
</gene>
<dbReference type="Proteomes" id="UP000178417">
    <property type="component" value="Unassembled WGS sequence"/>
</dbReference>
<dbReference type="InterPro" id="IPR029063">
    <property type="entry name" value="SAM-dependent_MTases_sf"/>
</dbReference>
<evidence type="ECO:0008006" key="3">
    <source>
        <dbReference type="Google" id="ProtNLM"/>
    </source>
</evidence>
<dbReference type="SUPFAM" id="SSF53335">
    <property type="entry name" value="S-adenosyl-L-methionine-dependent methyltransferases"/>
    <property type="match status" value="1"/>
</dbReference>
<organism evidence="1 2">
    <name type="scientific">candidate division WOR-1 bacterium RIFOXYB2_FULL_37_13</name>
    <dbReference type="NCBI Taxonomy" id="1802579"/>
    <lineage>
        <taxon>Bacteria</taxon>
        <taxon>Bacillati</taxon>
        <taxon>Saganbacteria</taxon>
    </lineage>
</organism>
<dbReference type="Pfam" id="PF13489">
    <property type="entry name" value="Methyltransf_23"/>
    <property type="match status" value="1"/>
</dbReference>
<name>A0A1F4SWC5_UNCSA</name>
<evidence type="ECO:0000313" key="1">
    <source>
        <dbReference type="EMBL" id="OGC24754.1"/>
    </source>
</evidence>
<dbReference type="EMBL" id="MEUB01000007">
    <property type="protein sequence ID" value="OGC24754.1"/>
    <property type="molecule type" value="Genomic_DNA"/>
</dbReference>
<proteinExistence type="predicted"/>
<evidence type="ECO:0000313" key="2">
    <source>
        <dbReference type="Proteomes" id="UP000178417"/>
    </source>
</evidence>
<protein>
    <recommendedName>
        <fullName evidence="3">Methyltransferase domain-containing protein</fullName>
    </recommendedName>
</protein>
<reference evidence="1 2" key="1">
    <citation type="journal article" date="2016" name="Nat. Commun.">
        <title>Thousands of microbial genomes shed light on interconnected biogeochemical processes in an aquifer system.</title>
        <authorList>
            <person name="Anantharaman K."/>
            <person name="Brown C.T."/>
            <person name="Hug L.A."/>
            <person name="Sharon I."/>
            <person name="Castelle C.J."/>
            <person name="Probst A.J."/>
            <person name="Thomas B.C."/>
            <person name="Singh A."/>
            <person name="Wilkins M.J."/>
            <person name="Karaoz U."/>
            <person name="Brodie E.L."/>
            <person name="Williams K.H."/>
            <person name="Hubbard S.S."/>
            <person name="Banfield J.F."/>
        </authorList>
    </citation>
    <scope>NUCLEOTIDE SEQUENCE [LARGE SCALE GENOMIC DNA]</scope>
</reference>